<name>A0A3B4F9N0_9CICH</name>
<organism evidence="1">
    <name type="scientific">Pundamilia nyererei</name>
    <dbReference type="NCBI Taxonomy" id="303518"/>
    <lineage>
        <taxon>Eukaryota</taxon>
        <taxon>Metazoa</taxon>
        <taxon>Chordata</taxon>
        <taxon>Craniata</taxon>
        <taxon>Vertebrata</taxon>
        <taxon>Euteleostomi</taxon>
        <taxon>Actinopterygii</taxon>
        <taxon>Neopterygii</taxon>
        <taxon>Teleostei</taxon>
        <taxon>Neoteleostei</taxon>
        <taxon>Acanthomorphata</taxon>
        <taxon>Ovalentaria</taxon>
        <taxon>Cichlomorphae</taxon>
        <taxon>Cichliformes</taxon>
        <taxon>Cichlidae</taxon>
        <taxon>African cichlids</taxon>
        <taxon>Pseudocrenilabrinae</taxon>
        <taxon>Haplochromini</taxon>
        <taxon>Pundamilia</taxon>
    </lineage>
</organism>
<protein>
    <submittedName>
        <fullName evidence="1">Uncharacterized protein</fullName>
    </submittedName>
</protein>
<evidence type="ECO:0000313" key="1">
    <source>
        <dbReference type="Ensembl" id="ENSPNYP00000007227.1"/>
    </source>
</evidence>
<reference evidence="1" key="1">
    <citation type="submission" date="2023-09" db="UniProtKB">
        <authorList>
            <consortium name="Ensembl"/>
        </authorList>
    </citation>
    <scope>IDENTIFICATION</scope>
</reference>
<dbReference type="Ensembl" id="ENSPNYT00000007404.1">
    <property type="protein sequence ID" value="ENSPNYP00000007227.1"/>
    <property type="gene ID" value="ENSPNYG00000005535.1"/>
</dbReference>
<accession>A0A3B4F9N0</accession>
<sequence>MGRHLAQRNSERIYLVQPTTHYKLRGPAGPQGCVLSPILFSVHANNIFIQDCLCKYASNAALVGLRWESCFIRHFKLKAVHIPAAFFKKIRVVFMVSDL</sequence>
<proteinExistence type="predicted"/>
<dbReference type="AlphaFoldDB" id="A0A3B4F9N0"/>